<geneLocation type="plasmid" evidence="3">
    <name>p1</name>
</geneLocation>
<feature type="transmembrane region" description="Helical" evidence="2">
    <location>
        <begin position="103"/>
        <end position="122"/>
    </location>
</feature>
<feature type="region of interest" description="Disordered" evidence="1">
    <location>
        <begin position="1"/>
        <end position="100"/>
    </location>
</feature>
<feature type="compositionally biased region" description="Low complexity" evidence="1">
    <location>
        <begin position="52"/>
        <end position="64"/>
    </location>
</feature>
<reference evidence="3" key="1">
    <citation type="submission" date="2024-03" db="EMBL/GenBank/DDBJ databases">
        <title>Deinococcus weizhi sp. nov., isolated from human skin.</title>
        <authorList>
            <person name="Wei Z."/>
            <person name="Tian F."/>
            <person name="Yang C."/>
            <person name="Xin L.T."/>
            <person name="Wen Z.J."/>
            <person name="Lan K.C."/>
            <person name="Yu L."/>
            <person name="Zhe W."/>
            <person name="Dan F.D."/>
            <person name="Jun W."/>
            <person name="Rui Z."/>
            <person name="Yong X.J."/>
            <person name="Ting Y."/>
            <person name="Wei X."/>
            <person name="Xu Z.G."/>
            <person name="Xin Z."/>
            <person name="Dong F.G."/>
            <person name="Ni X.M."/>
            <person name="Zheng M.G."/>
            <person name="Chun Y."/>
            <person name="Qian W.X."/>
        </authorList>
    </citation>
    <scope>NUCLEOTIDE SEQUENCE</scope>
    <source>
        <strain evidence="3">VB142</strain>
        <plasmid evidence="3">p1</plasmid>
    </source>
</reference>
<dbReference type="AlphaFoldDB" id="A0AAU6Q7N4"/>
<keyword evidence="3" id="KW-0614">Plasmid</keyword>
<accession>A0AAU6Q7N4</accession>
<gene>
    <name evidence="3" type="ORF">WDJ50_18110</name>
</gene>
<evidence type="ECO:0000256" key="2">
    <source>
        <dbReference type="SAM" id="Phobius"/>
    </source>
</evidence>
<keyword evidence="2" id="KW-1133">Transmembrane helix</keyword>
<proteinExistence type="predicted"/>
<keyword evidence="2" id="KW-0472">Membrane</keyword>
<dbReference type="RefSeq" id="WP_339098117.1">
    <property type="nucleotide sequence ID" value="NZ_CP149784.1"/>
</dbReference>
<organism evidence="3">
    <name type="scientific">Deinococcus sp. VB142</name>
    <dbReference type="NCBI Taxonomy" id="3112952"/>
    <lineage>
        <taxon>Bacteria</taxon>
        <taxon>Thermotogati</taxon>
        <taxon>Deinococcota</taxon>
        <taxon>Deinococci</taxon>
        <taxon>Deinococcales</taxon>
        <taxon>Deinococcaceae</taxon>
        <taxon>Deinococcus</taxon>
    </lineage>
</organism>
<keyword evidence="2" id="KW-0812">Transmembrane</keyword>
<name>A0AAU6Q7N4_9DEIO</name>
<protein>
    <submittedName>
        <fullName evidence="3">Uncharacterized protein</fullName>
    </submittedName>
</protein>
<dbReference type="EMBL" id="CP149784">
    <property type="protein sequence ID" value="WYF46639.1"/>
    <property type="molecule type" value="Genomic_DNA"/>
</dbReference>
<feature type="compositionally biased region" description="Basic and acidic residues" evidence="1">
    <location>
        <begin position="1"/>
        <end position="17"/>
    </location>
</feature>
<sequence>MAGEKKQALRDECDERGISYTQRDTIKDLEAKLGRRSSSSKAPPARDRVRTSTRAGSARSTVSRSGGGTGGSSHARSAALVKSAPTVRMRVDSYDQQTTRQPGAADILAVALVVLMGVLAAMNTPTKGKGGPTGHTPAHVIVAQA</sequence>
<evidence type="ECO:0000313" key="3">
    <source>
        <dbReference type="EMBL" id="WYF46639.1"/>
    </source>
</evidence>
<evidence type="ECO:0000256" key="1">
    <source>
        <dbReference type="SAM" id="MobiDB-lite"/>
    </source>
</evidence>
<feature type="compositionally biased region" description="Basic and acidic residues" evidence="1">
    <location>
        <begin position="24"/>
        <end position="33"/>
    </location>
</feature>